<dbReference type="InterPro" id="IPR036291">
    <property type="entry name" value="NAD(P)-bd_dom_sf"/>
</dbReference>
<dbReference type="InterPro" id="IPR002347">
    <property type="entry name" value="SDR_fam"/>
</dbReference>
<dbReference type="Proteomes" id="UP000654075">
    <property type="component" value="Unassembled WGS sequence"/>
</dbReference>
<accession>A0A813ENR4</accession>
<dbReference type="PRINTS" id="PR00081">
    <property type="entry name" value="GDHRDH"/>
</dbReference>
<dbReference type="OrthoDB" id="1933717at2759"/>
<evidence type="ECO:0000256" key="1">
    <source>
        <dbReference type="SAM" id="MobiDB-lite"/>
    </source>
</evidence>
<evidence type="ECO:0008006" key="4">
    <source>
        <dbReference type="Google" id="ProtNLM"/>
    </source>
</evidence>
<keyword evidence="3" id="KW-1185">Reference proteome</keyword>
<dbReference type="AlphaFoldDB" id="A0A813ENR4"/>
<comment type="caution">
    <text evidence="2">The sequence shown here is derived from an EMBL/GenBank/DDBJ whole genome shotgun (WGS) entry which is preliminary data.</text>
</comment>
<organism evidence="2 3">
    <name type="scientific">Polarella glacialis</name>
    <name type="common">Dinoflagellate</name>
    <dbReference type="NCBI Taxonomy" id="89957"/>
    <lineage>
        <taxon>Eukaryota</taxon>
        <taxon>Sar</taxon>
        <taxon>Alveolata</taxon>
        <taxon>Dinophyceae</taxon>
        <taxon>Suessiales</taxon>
        <taxon>Suessiaceae</taxon>
        <taxon>Polarella</taxon>
    </lineage>
</organism>
<dbReference type="Gene3D" id="3.40.50.720">
    <property type="entry name" value="NAD(P)-binding Rossmann-like Domain"/>
    <property type="match status" value="1"/>
</dbReference>
<gene>
    <name evidence="2" type="ORF">PGLA1383_LOCUS18369</name>
</gene>
<feature type="region of interest" description="Disordered" evidence="1">
    <location>
        <begin position="49"/>
        <end position="68"/>
    </location>
</feature>
<name>A0A813ENR4_POLGL</name>
<evidence type="ECO:0000313" key="3">
    <source>
        <dbReference type="Proteomes" id="UP000654075"/>
    </source>
</evidence>
<evidence type="ECO:0000313" key="2">
    <source>
        <dbReference type="EMBL" id="CAE8600029.1"/>
    </source>
</evidence>
<dbReference type="EMBL" id="CAJNNV010011717">
    <property type="protein sequence ID" value="CAE8600029.1"/>
    <property type="molecule type" value="Genomic_DNA"/>
</dbReference>
<dbReference type="SUPFAM" id="SSF51735">
    <property type="entry name" value="NAD(P)-binding Rossmann-fold domains"/>
    <property type="match status" value="1"/>
</dbReference>
<reference evidence="2" key="1">
    <citation type="submission" date="2021-02" db="EMBL/GenBank/DDBJ databases">
        <authorList>
            <person name="Dougan E. K."/>
            <person name="Rhodes N."/>
            <person name="Thang M."/>
            <person name="Chan C."/>
        </authorList>
    </citation>
    <scope>NUCLEOTIDE SEQUENCE</scope>
</reference>
<sequence length="110" mass="12212">MRCLDEELASQGVRVGSAMPGVVDTPMQEHIRSLDFPSVDYFRSLNAGSQTAGGQKLKPAAPPQGKLDSPENVADFLSWLLLEVDAQDFGGREWDINDSETQRLWLHRRG</sequence>
<protein>
    <recommendedName>
        <fullName evidence="4">Protochlorophyllide reductase</fullName>
    </recommendedName>
</protein>
<proteinExistence type="predicted"/>